<proteinExistence type="predicted"/>
<dbReference type="AlphaFoldDB" id="G2YZ17"/>
<evidence type="ECO:0000313" key="2">
    <source>
        <dbReference type="Proteomes" id="UP000008177"/>
    </source>
</evidence>
<dbReference type="HOGENOM" id="CLU_2793737_0_0_1"/>
<dbReference type="EMBL" id="FQ790362">
    <property type="protein sequence ID" value="CCD56865.1"/>
    <property type="molecule type" value="Genomic_DNA"/>
</dbReference>
<protein>
    <submittedName>
        <fullName evidence="1">Uncharacterized protein</fullName>
    </submittedName>
</protein>
<reference evidence="2" key="1">
    <citation type="journal article" date="2011" name="PLoS Genet.">
        <title>Genomic analysis of the necrotrophic fungal pathogens Sclerotinia sclerotiorum and Botrytis cinerea.</title>
        <authorList>
            <person name="Amselem J."/>
            <person name="Cuomo C.A."/>
            <person name="van Kan J.A."/>
            <person name="Viaud M."/>
            <person name="Benito E.P."/>
            <person name="Couloux A."/>
            <person name="Coutinho P.M."/>
            <person name="de Vries R.P."/>
            <person name="Dyer P.S."/>
            <person name="Fillinger S."/>
            <person name="Fournier E."/>
            <person name="Gout L."/>
            <person name="Hahn M."/>
            <person name="Kohn L."/>
            <person name="Lapalu N."/>
            <person name="Plummer K.M."/>
            <person name="Pradier J.M."/>
            <person name="Quevillon E."/>
            <person name="Sharon A."/>
            <person name="Simon A."/>
            <person name="ten Have A."/>
            <person name="Tudzynski B."/>
            <person name="Tudzynski P."/>
            <person name="Wincker P."/>
            <person name="Andrew M."/>
            <person name="Anthouard V."/>
            <person name="Beever R.E."/>
            <person name="Beffa R."/>
            <person name="Benoit I."/>
            <person name="Bouzid O."/>
            <person name="Brault B."/>
            <person name="Chen Z."/>
            <person name="Choquer M."/>
            <person name="Collemare J."/>
            <person name="Cotton P."/>
            <person name="Danchin E.G."/>
            <person name="Da Silva C."/>
            <person name="Gautier A."/>
            <person name="Giraud C."/>
            <person name="Giraud T."/>
            <person name="Gonzalez C."/>
            <person name="Grossetete S."/>
            <person name="Guldener U."/>
            <person name="Henrissat B."/>
            <person name="Howlett B.J."/>
            <person name="Kodira C."/>
            <person name="Kretschmer M."/>
            <person name="Lappartient A."/>
            <person name="Leroch M."/>
            <person name="Levis C."/>
            <person name="Mauceli E."/>
            <person name="Neuveglise C."/>
            <person name="Oeser B."/>
            <person name="Pearson M."/>
            <person name="Poulain J."/>
            <person name="Poussereau N."/>
            <person name="Quesneville H."/>
            <person name="Rascle C."/>
            <person name="Schumacher J."/>
            <person name="Segurens B."/>
            <person name="Sexton A."/>
            <person name="Silva E."/>
            <person name="Sirven C."/>
            <person name="Soanes D.M."/>
            <person name="Talbot N.J."/>
            <person name="Templeton M."/>
            <person name="Yandava C."/>
            <person name="Yarden O."/>
            <person name="Zeng Q."/>
            <person name="Rollins J.A."/>
            <person name="Lebrun M.H."/>
            <person name="Dickman M."/>
        </authorList>
    </citation>
    <scope>NUCLEOTIDE SEQUENCE [LARGE SCALE GENOMIC DNA]</scope>
    <source>
        <strain evidence="2">T4</strain>
    </source>
</reference>
<accession>G2YZ17</accession>
<dbReference type="Proteomes" id="UP000008177">
    <property type="component" value="Unplaced contigs"/>
</dbReference>
<dbReference type="InParanoid" id="G2YZ17"/>
<evidence type="ECO:0000313" key="1">
    <source>
        <dbReference type="EMBL" id="CCD56865.1"/>
    </source>
</evidence>
<gene>
    <name evidence="1" type="ORF">BofuT4_uP141270.1</name>
</gene>
<organism evidence="1 2">
    <name type="scientific">Botryotinia fuckeliana (strain T4)</name>
    <name type="common">Noble rot fungus</name>
    <name type="synonym">Botrytis cinerea</name>
    <dbReference type="NCBI Taxonomy" id="999810"/>
    <lineage>
        <taxon>Eukaryota</taxon>
        <taxon>Fungi</taxon>
        <taxon>Dikarya</taxon>
        <taxon>Ascomycota</taxon>
        <taxon>Pezizomycotina</taxon>
        <taxon>Leotiomycetes</taxon>
        <taxon>Helotiales</taxon>
        <taxon>Sclerotiniaceae</taxon>
        <taxon>Botrytis</taxon>
    </lineage>
</organism>
<sequence>MCDSRSCPISNSSYYYSCSRAIGGVDGLACMHVSVSVSVSVSASASAPSSFKSWKPNLHRFLLILPPP</sequence>
<name>G2YZ17_BOTF4</name>